<sequence>MQVRIGQWRWLINQNRQISLRKDRKKMATFFFFFWSSLRIANGKQIRQRPRNQGGTPGQDSKQEAAARTQIQMGEKQGGRGGSQGPQQEVE</sequence>
<dbReference type="AlphaFoldDB" id="C4J4E6"/>
<dbReference type="EMBL" id="BT085693">
    <property type="protein sequence ID" value="ACR36046.1"/>
    <property type="molecule type" value="mRNA"/>
</dbReference>
<name>C4J4E6_MAIZE</name>
<evidence type="ECO:0000313" key="2">
    <source>
        <dbReference type="EMBL" id="ACR36046.1"/>
    </source>
</evidence>
<feature type="region of interest" description="Disordered" evidence="1">
    <location>
        <begin position="45"/>
        <end position="91"/>
    </location>
</feature>
<accession>C4J4E6</accession>
<reference evidence="2" key="1">
    <citation type="journal article" date="2009" name="PLoS Genet.">
        <title>Sequencing, mapping, and analysis of 27,455 maize full-length cDNAs.</title>
        <authorList>
            <person name="Soderlund C."/>
            <person name="Descour A."/>
            <person name="Kudrna D."/>
            <person name="Bomhoff M."/>
            <person name="Boyd L."/>
            <person name="Currie J."/>
            <person name="Angelova A."/>
            <person name="Collura K."/>
            <person name="Wissotski M."/>
            <person name="Ashley E."/>
            <person name="Morrow D."/>
            <person name="Fernandes J."/>
            <person name="Walbot V."/>
            <person name="Yu Y."/>
        </authorList>
    </citation>
    <scope>NUCLEOTIDE SEQUENCE</scope>
    <source>
        <strain evidence="2">B73</strain>
    </source>
</reference>
<organism evidence="2">
    <name type="scientific">Zea mays</name>
    <name type="common">Maize</name>
    <dbReference type="NCBI Taxonomy" id="4577"/>
    <lineage>
        <taxon>Eukaryota</taxon>
        <taxon>Viridiplantae</taxon>
        <taxon>Streptophyta</taxon>
        <taxon>Embryophyta</taxon>
        <taxon>Tracheophyta</taxon>
        <taxon>Spermatophyta</taxon>
        <taxon>Magnoliopsida</taxon>
        <taxon>Liliopsida</taxon>
        <taxon>Poales</taxon>
        <taxon>Poaceae</taxon>
        <taxon>PACMAD clade</taxon>
        <taxon>Panicoideae</taxon>
        <taxon>Andropogonodae</taxon>
        <taxon>Andropogoneae</taxon>
        <taxon>Tripsacinae</taxon>
        <taxon>Zea</taxon>
    </lineage>
</organism>
<feature type="compositionally biased region" description="Polar residues" evidence="1">
    <location>
        <begin position="51"/>
        <end position="60"/>
    </location>
</feature>
<protein>
    <submittedName>
        <fullName evidence="2">Uncharacterized protein</fullName>
    </submittedName>
</protein>
<proteinExistence type="evidence at transcript level"/>
<reference evidence="2" key="2">
    <citation type="submission" date="2012-06" db="EMBL/GenBank/DDBJ databases">
        <authorList>
            <person name="Yu Y."/>
            <person name="Currie J."/>
            <person name="Lomeli R."/>
            <person name="Angelova A."/>
            <person name="Collura K."/>
            <person name="Wissotski M."/>
            <person name="Campos D."/>
            <person name="Kudrna D."/>
            <person name="Golser W."/>
            <person name="Ashely E."/>
            <person name="Descour A."/>
            <person name="Fernandes J."/>
            <person name="Soderlund C."/>
            <person name="Walbot V."/>
        </authorList>
    </citation>
    <scope>NUCLEOTIDE SEQUENCE</scope>
    <source>
        <strain evidence="2">B73</strain>
    </source>
</reference>
<evidence type="ECO:0000256" key="1">
    <source>
        <dbReference type="SAM" id="MobiDB-lite"/>
    </source>
</evidence>